<feature type="signal peptide" evidence="9">
    <location>
        <begin position="1"/>
        <end position="22"/>
    </location>
</feature>
<comment type="cofactor">
    <cofactor evidence="8">
        <name>Ca(2+)</name>
        <dbReference type="ChEBI" id="CHEBI:29108"/>
    </cofactor>
    <text evidence="8">Can bind about 5 Ca(2+) ions per subunit.</text>
</comment>
<dbReference type="InterPro" id="IPR002477">
    <property type="entry name" value="Peptidoglycan-bd-like"/>
</dbReference>
<feature type="chain" id="PRO_5016388987" evidence="9">
    <location>
        <begin position="23"/>
        <end position="287"/>
    </location>
</feature>
<dbReference type="GO" id="GO:0030198">
    <property type="term" value="P:extracellular matrix organization"/>
    <property type="evidence" value="ECO:0007669"/>
    <property type="project" value="TreeGrafter"/>
</dbReference>
<feature type="binding site" evidence="8">
    <location>
        <position position="243"/>
    </location>
    <ligand>
        <name>Zn(2+)</name>
        <dbReference type="ChEBI" id="CHEBI:29105"/>
        <label>2</label>
        <note>catalytic</note>
    </ligand>
</feature>
<evidence type="ECO:0000259" key="10">
    <source>
        <dbReference type="SMART" id="SM00235"/>
    </source>
</evidence>
<evidence type="ECO:0000256" key="5">
    <source>
        <dbReference type="ARBA" id="ARBA00022833"/>
    </source>
</evidence>
<dbReference type="AlphaFoldDB" id="A0A2Z7BGY8"/>
<accession>A0A2Z7BGY8</accession>
<dbReference type="Pfam" id="PF01471">
    <property type="entry name" value="PG_binding_1"/>
    <property type="match status" value="1"/>
</dbReference>
<dbReference type="PRINTS" id="PR00138">
    <property type="entry name" value="MATRIXIN"/>
</dbReference>
<dbReference type="InterPro" id="IPR036365">
    <property type="entry name" value="PGBD-like_sf"/>
</dbReference>
<dbReference type="PANTHER" id="PTHR10201">
    <property type="entry name" value="MATRIX METALLOPROTEINASE"/>
    <property type="match status" value="1"/>
</dbReference>
<sequence>MTSQVFLPVFLLLFLQPNITYALQSNTSFEFDPNDLIGELRRGDNSELVHKLKKHLMYLGYLGPNNLGNENSFDQPLEHAIIKYQEFYKLNITGVVDISTITSLRKPRCGYPDFFNPQAHSKSLYAFYPGNPKWGKTKLWCYIVQTTPDAYRPAIYRALAAWQQVSPFRFPMVKNNFPNIKFSFEVGAHGECEPFYADTWKIAHISKPPGGEDGEVEVHFNGCKRWSPDGDPDALDIETTATHEMGHALGLEHSTVEDAIMFPHIGEGVKKGIHADDIEGIRALYGF</sequence>
<dbReference type="GO" id="GO:0004222">
    <property type="term" value="F:metalloendopeptidase activity"/>
    <property type="evidence" value="ECO:0007669"/>
    <property type="project" value="InterPro"/>
</dbReference>
<keyword evidence="4" id="KW-0378">Hydrolase</keyword>
<keyword evidence="6" id="KW-0482">Metalloprotease</keyword>
<dbReference type="SUPFAM" id="SSF55486">
    <property type="entry name" value="Metalloproteases ('zincins'), catalytic domain"/>
    <property type="match status" value="1"/>
</dbReference>
<evidence type="ECO:0000313" key="12">
    <source>
        <dbReference type="Proteomes" id="UP000250235"/>
    </source>
</evidence>
<evidence type="ECO:0000256" key="1">
    <source>
        <dbReference type="ARBA" id="ARBA00009614"/>
    </source>
</evidence>
<comment type="similarity">
    <text evidence="1">Belongs to the peptidase M10A family. Matrix metalloproteinases (MMPs) subfamily.</text>
</comment>
<evidence type="ECO:0000313" key="11">
    <source>
        <dbReference type="EMBL" id="KZV31251.1"/>
    </source>
</evidence>
<feature type="binding site" evidence="8">
    <location>
        <position position="247"/>
    </location>
    <ligand>
        <name>Zn(2+)</name>
        <dbReference type="ChEBI" id="CHEBI:29105"/>
        <label>2</label>
        <note>catalytic</note>
    </ligand>
</feature>
<dbReference type="PANTHER" id="PTHR10201:SF213">
    <property type="entry name" value="METALLOENDOPROTEINASE 2-MMP-LIKE"/>
    <property type="match status" value="1"/>
</dbReference>
<keyword evidence="9" id="KW-0732">Signal</keyword>
<protein>
    <submittedName>
        <fullName evidence="11">Metalloendoprotein 1</fullName>
    </submittedName>
</protein>
<reference evidence="11 12" key="1">
    <citation type="journal article" date="2015" name="Proc. Natl. Acad. Sci. U.S.A.">
        <title>The resurrection genome of Boea hygrometrica: A blueprint for survival of dehydration.</title>
        <authorList>
            <person name="Xiao L."/>
            <person name="Yang G."/>
            <person name="Zhang L."/>
            <person name="Yang X."/>
            <person name="Zhao S."/>
            <person name="Ji Z."/>
            <person name="Zhou Q."/>
            <person name="Hu M."/>
            <person name="Wang Y."/>
            <person name="Chen M."/>
            <person name="Xu Y."/>
            <person name="Jin H."/>
            <person name="Xiao X."/>
            <person name="Hu G."/>
            <person name="Bao F."/>
            <person name="Hu Y."/>
            <person name="Wan P."/>
            <person name="Li L."/>
            <person name="Deng X."/>
            <person name="Kuang T."/>
            <person name="Xiang C."/>
            <person name="Zhu J.K."/>
            <person name="Oliver M.J."/>
            <person name="He Y."/>
        </authorList>
    </citation>
    <scope>NUCLEOTIDE SEQUENCE [LARGE SCALE GENOMIC DNA]</scope>
    <source>
        <strain evidence="12">cv. XS01</strain>
    </source>
</reference>
<dbReference type="EMBL" id="KV007597">
    <property type="protein sequence ID" value="KZV31251.1"/>
    <property type="molecule type" value="Genomic_DNA"/>
</dbReference>
<organism evidence="11 12">
    <name type="scientific">Dorcoceras hygrometricum</name>
    <dbReference type="NCBI Taxonomy" id="472368"/>
    <lineage>
        <taxon>Eukaryota</taxon>
        <taxon>Viridiplantae</taxon>
        <taxon>Streptophyta</taxon>
        <taxon>Embryophyta</taxon>
        <taxon>Tracheophyta</taxon>
        <taxon>Spermatophyta</taxon>
        <taxon>Magnoliopsida</taxon>
        <taxon>eudicotyledons</taxon>
        <taxon>Gunneridae</taxon>
        <taxon>Pentapetalae</taxon>
        <taxon>asterids</taxon>
        <taxon>lamiids</taxon>
        <taxon>Lamiales</taxon>
        <taxon>Gesneriaceae</taxon>
        <taxon>Didymocarpoideae</taxon>
        <taxon>Trichosporeae</taxon>
        <taxon>Loxocarpinae</taxon>
        <taxon>Dorcoceras</taxon>
    </lineage>
</organism>
<keyword evidence="8" id="KW-0106">Calcium</keyword>
<dbReference type="GO" id="GO:0030574">
    <property type="term" value="P:collagen catabolic process"/>
    <property type="evidence" value="ECO:0007669"/>
    <property type="project" value="TreeGrafter"/>
</dbReference>
<evidence type="ECO:0000256" key="6">
    <source>
        <dbReference type="ARBA" id="ARBA00023049"/>
    </source>
</evidence>
<feature type="binding site" description="in inhibited form" evidence="8">
    <location>
        <position position="109"/>
    </location>
    <ligand>
        <name>Zn(2+)</name>
        <dbReference type="ChEBI" id="CHEBI:29105"/>
        <label>2</label>
        <note>catalytic</note>
    </ligand>
</feature>
<dbReference type="Gene3D" id="3.40.390.10">
    <property type="entry name" value="Collagenase (Catalytic Domain)"/>
    <property type="match status" value="1"/>
</dbReference>
<evidence type="ECO:0000256" key="9">
    <source>
        <dbReference type="SAM" id="SignalP"/>
    </source>
</evidence>
<feature type="binding site" evidence="8">
    <location>
        <position position="189"/>
    </location>
    <ligand>
        <name>Zn(2+)</name>
        <dbReference type="ChEBI" id="CHEBI:29105"/>
        <label>1</label>
    </ligand>
</feature>
<feature type="binding site" evidence="8">
    <location>
        <position position="253"/>
    </location>
    <ligand>
        <name>Zn(2+)</name>
        <dbReference type="ChEBI" id="CHEBI:29105"/>
        <label>2</label>
        <note>catalytic</note>
    </ligand>
</feature>
<dbReference type="GO" id="GO:0008270">
    <property type="term" value="F:zinc ion binding"/>
    <property type="evidence" value="ECO:0007669"/>
    <property type="project" value="InterPro"/>
</dbReference>
<dbReference type="Pfam" id="PF00413">
    <property type="entry name" value="Peptidase_M10"/>
    <property type="match status" value="1"/>
</dbReference>
<feature type="binding site" evidence="8">
    <location>
        <position position="219"/>
    </location>
    <ligand>
        <name>Zn(2+)</name>
        <dbReference type="ChEBI" id="CHEBI:29105"/>
        <label>1</label>
    </ligand>
</feature>
<feature type="active site" evidence="7">
    <location>
        <position position="244"/>
    </location>
</feature>
<feature type="binding site" evidence="8">
    <location>
        <position position="204"/>
    </location>
    <ligand>
        <name>Zn(2+)</name>
        <dbReference type="ChEBI" id="CHEBI:29105"/>
        <label>1</label>
    </ligand>
</feature>
<dbReference type="GO" id="GO:0006508">
    <property type="term" value="P:proteolysis"/>
    <property type="evidence" value="ECO:0007669"/>
    <property type="project" value="UniProtKB-KW"/>
</dbReference>
<evidence type="ECO:0000256" key="3">
    <source>
        <dbReference type="ARBA" id="ARBA00022723"/>
    </source>
</evidence>
<name>A0A2Z7BGY8_9LAMI</name>
<evidence type="ECO:0000256" key="2">
    <source>
        <dbReference type="ARBA" id="ARBA00022670"/>
    </source>
</evidence>
<dbReference type="InterPro" id="IPR006026">
    <property type="entry name" value="Peptidase_Metallo"/>
</dbReference>
<comment type="cofactor">
    <cofactor evidence="8">
        <name>Zn(2+)</name>
        <dbReference type="ChEBI" id="CHEBI:29105"/>
    </cofactor>
    <text evidence="8">Binds 2 Zn(2+) ions per subunit.</text>
</comment>
<evidence type="ECO:0000256" key="4">
    <source>
        <dbReference type="ARBA" id="ARBA00022801"/>
    </source>
</evidence>
<evidence type="ECO:0000256" key="7">
    <source>
        <dbReference type="PIRSR" id="PIRSR621190-1"/>
    </source>
</evidence>
<keyword evidence="2" id="KW-0645">Protease</keyword>
<gene>
    <name evidence="11" type="ORF">F511_13045</name>
</gene>
<keyword evidence="5 8" id="KW-0862">Zinc</keyword>
<dbReference type="SUPFAM" id="SSF47090">
    <property type="entry name" value="PGBD-like"/>
    <property type="match status" value="1"/>
</dbReference>
<feature type="binding site" evidence="8">
    <location>
        <position position="261"/>
    </location>
    <ligand>
        <name>Zn(2+)</name>
        <dbReference type="ChEBI" id="CHEBI:29105"/>
        <label>2</label>
        <note>catalytic</note>
    </ligand>
</feature>
<dbReference type="InterPro" id="IPR021190">
    <property type="entry name" value="Pept_M10A"/>
</dbReference>
<keyword evidence="12" id="KW-1185">Reference proteome</keyword>
<feature type="domain" description="Peptidase metallopeptidase" evidence="10">
    <location>
        <begin position="130"/>
        <end position="287"/>
    </location>
</feature>
<dbReference type="Proteomes" id="UP000250235">
    <property type="component" value="Unassembled WGS sequence"/>
</dbReference>
<feature type="binding site" evidence="8">
    <location>
        <position position="149"/>
    </location>
    <ligand>
        <name>Ca(2+)</name>
        <dbReference type="ChEBI" id="CHEBI:29108"/>
        <label>1</label>
    </ligand>
</feature>
<dbReference type="InterPro" id="IPR024079">
    <property type="entry name" value="MetalloPept_cat_dom_sf"/>
</dbReference>
<proteinExistence type="inferred from homology"/>
<dbReference type="GO" id="GO:0031012">
    <property type="term" value="C:extracellular matrix"/>
    <property type="evidence" value="ECO:0007669"/>
    <property type="project" value="InterPro"/>
</dbReference>
<keyword evidence="3 8" id="KW-0479">Metal-binding</keyword>
<dbReference type="OrthoDB" id="902933at2759"/>
<evidence type="ECO:0000256" key="8">
    <source>
        <dbReference type="PIRSR" id="PIRSR621190-2"/>
    </source>
</evidence>
<dbReference type="InterPro" id="IPR001818">
    <property type="entry name" value="Pept_M10_metallopeptidase"/>
</dbReference>
<dbReference type="SMART" id="SM00235">
    <property type="entry name" value="ZnMc"/>
    <property type="match status" value="1"/>
</dbReference>